<sequence length="341" mass="38082">MSIKIMKPGLFTTIQDLGRMGRQYEGYSPAGVMDRPSYEILNTLLNTEGQPAIEFTMIGPQIQFLQQNLFAITGACFSATLNGQDIPHQTVIRAEKNDVLEIGPAHCGMRGYLGFAEPLDIPLFEGSYATHTRTAIGGFKGRALKANDIITTRPTYIDNQLIGRSSDFLSFTPSRDLPIRIMDGPQLESFSRRTIHEIEQMEFIISESSDRMGYRLKGPSIQPATDADIISEPVALGSIQVPKDGNPIILLNDRQTVGGYTKIATVIASDIVEIVQRQPGEQIKFEWVTFNEASEILSRKNRQLEDAKAQICQYPQRLLSNIRPTQQKIKTVLKGEHIPWT</sequence>
<dbReference type="NCBIfam" id="TIGR00724">
    <property type="entry name" value="urea_amlyse_rel"/>
    <property type="match status" value="1"/>
</dbReference>
<dbReference type="KEGG" id="slz:B5P37_00375"/>
<reference evidence="5 6" key="1">
    <citation type="submission" date="2017-04" db="EMBL/GenBank/DDBJ databases">
        <authorList>
            <person name="Veseli I.A."/>
            <person name="Tang C."/>
            <person name="Pombert J.-F."/>
        </authorList>
    </citation>
    <scope>NUCLEOTIDE SEQUENCE [LARGE SCALE GENOMIC DNA]</scope>
    <source>
        <strain evidence="5 6">ATCC 700373</strain>
    </source>
</reference>
<evidence type="ECO:0000313" key="5">
    <source>
        <dbReference type="EMBL" id="ARJ49914.1"/>
    </source>
</evidence>
<dbReference type="EMBL" id="CP020773">
    <property type="protein sequence ID" value="ARJ49914.1"/>
    <property type="molecule type" value="Genomic_DNA"/>
</dbReference>
<evidence type="ECO:0000256" key="3">
    <source>
        <dbReference type="ARBA" id="ARBA00022840"/>
    </source>
</evidence>
<keyword evidence="6" id="KW-1185">Reference proteome</keyword>
<evidence type="ECO:0000313" key="6">
    <source>
        <dbReference type="Proteomes" id="UP000242864"/>
    </source>
</evidence>
<dbReference type="InterPro" id="IPR029000">
    <property type="entry name" value="Cyclophilin-like_dom_sf"/>
</dbReference>
<dbReference type="InterPro" id="IPR052708">
    <property type="entry name" value="PxpC"/>
</dbReference>
<accession>A0AAC9RRE6</accession>
<dbReference type="PANTHER" id="PTHR43309:SF5">
    <property type="entry name" value="5-OXOPROLINASE SUBUNIT C"/>
    <property type="match status" value="1"/>
</dbReference>
<protein>
    <submittedName>
        <fullName evidence="5">Allophanate hydrolase</fullName>
    </submittedName>
</protein>
<dbReference type="SMART" id="SM00797">
    <property type="entry name" value="AHS2"/>
    <property type="match status" value="1"/>
</dbReference>
<feature type="domain" description="Carboxyltransferase" evidence="4">
    <location>
        <begin position="24"/>
        <end position="304"/>
    </location>
</feature>
<dbReference type="RefSeq" id="WP_085236023.1">
    <property type="nucleotide sequence ID" value="NZ_CP020773.1"/>
</dbReference>
<proteinExistence type="predicted"/>
<evidence type="ECO:0000256" key="2">
    <source>
        <dbReference type="ARBA" id="ARBA00022801"/>
    </source>
</evidence>
<keyword evidence="3" id="KW-0067">ATP-binding</keyword>
<name>A0AAC9RRE6_9STAP</name>
<evidence type="ECO:0000256" key="1">
    <source>
        <dbReference type="ARBA" id="ARBA00022741"/>
    </source>
</evidence>
<gene>
    <name evidence="5" type="ORF">B5P37_00375</name>
</gene>
<organism evidence="5 6">
    <name type="scientific">Staphylococcus lutrae</name>
    <dbReference type="NCBI Taxonomy" id="155085"/>
    <lineage>
        <taxon>Bacteria</taxon>
        <taxon>Bacillati</taxon>
        <taxon>Bacillota</taxon>
        <taxon>Bacilli</taxon>
        <taxon>Bacillales</taxon>
        <taxon>Staphylococcaceae</taxon>
        <taxon>Staphylococcus</taxon>
    </lineage>
</organism>
<dbReference type="Gene3D" id="2.40.100.10">
    <property type="entry name" value="Cyclophilin-like"/>
    <property type="match status" value="1"/>
</dbReference>
<dbReference type="PANTHER" id="PTHR43309">
    <property type="entry name" value="5-OXOPROLINASE SUBUNIT C"/>
    <property type="match status" value="1"/>
</dbReference>
<dbReference type="Pfam" id="PF02626">
    <property type="entry name" value="CT_A_B"/>
    <property type="match status" value="1"/>
</dbReference>
<dbReference type="GO" id="GO:0016787">
    <property type="term" value="F:hydrolase activity"/>
    <property type="evidence" value="ECO:0007669"/>
    <property type="project" value="UniProtKB-KW"/>
</dbReference>
<dbReference type="GO" id="GO:0005524">
    <property type="term" value="F:ATP binding"/>
    <property type="evidence" value="ECO:0007669"/>
    <property type="project" value="UniProtKB-KW"/>
</dbReference>
<evidence type="ECO:0000259" key="4">
    <source>
        <dbReference type="SMART" id="SM00797"/>
    </source>
</evidence>
<dbReference type="SUPFAM" id="SSF50891">
    <property type="entry name" value="Cyclophilin-like"/>
    <property type="match status" value="1"/>
</dbReference>
<dbReference type="AlphaFoldDB" id="A0AAC9RRE6"/>
<keyword evidence="1" id="KW-0547">Nucleotide-binding</keyword>
<keyword evidence="2 5" id="KW-0378">Hydrolase</keyword>
<dbReference type="Proteomes" id="UP000242864">
    <property type="component" value="Chromosome"/>
</dbReference>
<dbReference type="InterPro" id="IPR003778">
    <property type="entry name" value="CT_A_B"/>
</dbReference>